<dbReference type="Pfam" id="PF20420">
    <property type="entry name" value="DUF6702"/>
    <property type="match status" value="1"/>
</dbReference>
<proteinExistence type="predicted"/>
<accession>A0A3D9HCF1</accession>
<dbReference type="AlphaFoldDB" id="A0A3D9HCF1"/>
<dbReference type="EMBL" id="QRDV01000001">
    <property type="protein sequence ID" value="RED47158.1"/>
    <property type="molecule type" value="Genomic_DNA"/>
</dbReference>
<evidence type="ECO:0008006" key="3">
    <source>
        <dbReference type="Google" id="ProtNLM"/>
    </source>
</evidence>
<dbReference type="Proteomes" id="UP000256980">
    <property type="component" value="Unassembled WGS sequence"/>
</dbReference>
<dbReference type="InterPro" id="IPR046525">
    <property type="entry name" value="DUF6702"/>
</dbReference>
<sequence length="169" mass="19769">MKSFSLFIAFLILPFFTSTTNNNHEYYVSVTQVEYSEKAQSLQIISQIFINDFETLLRKRYDENITLDTEQEDEVVETYMKRYLADKLKFSVNGSPVSFKFIGKEYKEDITYCYLEVENVSNIKSIGVTNQLLFDVFADQQNILRLKLLGKNKSFLLVPENDSCLLNFK</sequence>
<gene>
    <name evidence="1" type="ORF">DFQ10_101941</name>
</gene>
<reference evidence="1 2" key="1">
    <citation type="submission" date="2018-07" db="EMBL/GenBank/DDBJ databases">
        <title>Genomic Encyclopedia of Type Strains, Phase III (KMG-III): the genomes of soil and plant-associated and newly described type strains.</title>
        <authorList>
            <person name="Whitman W."/>
        </authorList>
    </citation>
    <scope>NUCLEOTIDE SEQUENCE [LARGE SCALE GENOMIC DNA]</scope>
    <source>
        <strain evidence="1 2">CECT 7946</strain>
    </source>
</reference>
<dbReference type="RefSeq" id="WP_115816189.1">
    <property type="nucleotide sequence ID" value="NZ_CANKZP010000001.1"/>
</dbReference>
<evidence type="ECO:0000313" key="2">
    <source>
        <dbReference type="Proteomes" id="UP000256980"/>
    </source>
</evidence>
<dbReference type="OrthoDB" id="5735516at2"/>
<name>A0A3D9HCF1_9FLAO</name>
<organism evidence="1 2">
    <name type="scientific">Winogradskyella eximia</name>
    <dbReference type="NCBI Taxonomy" id="262006"/>
    <lineage>
        <taxon>Bacteria</taxon>
        <taxon>Pseudomonadati</taxon>
        <taxon>Bacteroidota</taxon>
        <taxon>Flavobacteriia</taxon>
        <taxon>Flavobacteriales</taxon>
        <taxon>Flavobacteriaceae</taxon>
        <taxon>Winogradskyella</taxon>
    </lineage>
</organism>
<keyword evidence="2" id="KW-1185">Reference proteome</keyword>
<comment type="caution">
    <text evidence="1">The sequence shown here is derived from an EMBL/GenBank/DDBJ whole genome shotgun (WGS) entry which is preliminary data.</text>
</comment>
<evidence type="ECO:0000313" key="1">
    <source>
        <dbReference type="EMBL" id="RED47158.1"/>
    </source>
</evidence>
<protein>
    <recommendedName>
        <fullName evidence="3">Peptidase E</fullName>
    </recommendedName>
</protein>